<accession>A0AAD5IX29</accession>
<evidence type="ECO:0000313" key="14">
    <source>
        <dbReference type="EMBL" id="KAI9180073.1"/>
    </source>
</evidence>
<feature type="compositionally biased region" description="Low complexity" evidence="10">
    <location>
        <begin position="189"/>
        <end position="209"/>
    </location>
</feature>
<feature type="transmembrane region" description="Helical" evidence="11">
    <location>
        <begin position="328"/>
        <end position="347"/>
    </location>
</feature>
<evidence type="ECO:0000256" key="10">
    <source>
        <dbReference type="SAM" id="MobiDB-lite"/>
    </source>
</evidence>
<feature type="transmembrane region" description="Helical" evidence="11">
    <location>
        <begin position="720"/>
        <end position="737"/>
    </location>
</feature>
<feature type="compositionally biased region" description="Low complexity" evidence="10">
    <location>
        <begin position="173"/>
        <end position="182"/>
    </location>
</feature>
<evidence type="ECO:0000256" key="11">
    <source>
        <dbReference type="SAM" id="Phobius"/>
    </source>
</evidence>
<feature type="region of interest" description="Disordered" evidence="10">
    <location>
        <begin position="50"/>
        <end position="86"/>
    </location>
</feature>
<dbReference type="Proteomes" id="UP001064489">
    <property type="component" value="Chromosome 4"/>
</dbReference>
<evidence type="ECO:0000259" key="13">
    <source>
        <dbReference type="Pfam" id="PF25886"/>
    </source>
</evidence>
<keyword evidence="8" id="KW-0407">Ion channel</keyword>
<evidence type="ECO:0000313" key="15">
    <source>
        <dbReference type="Proteomes" id="UP001064489"/>
    </source>
</evidence>
<comment type="caution">
    <text evidence="14">The sequence shown here is derived from an EMBL/GenBank/DDBJ whole genome shotgun (WGS) entry which is preliminary data.</text>
</comment>
<dbReference type="GO" id="GO:0050982">
    <property type="term" value="P:detection of mechanical stimulus"/>
    <property type="evidence" value="ECO:0007669"/>
    <property type="project" value="UniProtKB-ARBA"/>
</dbReference>
<name>A0AAD5IX29_ACENE</name>
<feature type="domain" description="Mechanosensitive ion channel protein Msy1/2-like transmembrane" evidence="13">
    <location>
        <begin position="328"/>
        <end position="470"/>
    </location>
</feature>
<feature type="transmembrane region" description="Helical" evidence="11">
    <location>
        <begin position="438"/>
        <end position="458"/>
    </location>
</feature>
<comment type="similarity">
    <text evidence="2 9">Belongs to the MscS (TC 1.A.23) family.</text>
</comment>
<sequence length="957" mass="109255">MESLRNLSSHMHGSYKKSISSVSSHEELPMLFDHHNSSGEFMIKIDGSDSSSSIIRRDDDNDDDKALEGEEENNNNNFNNNKIKNNVRIKEEGSGSFDFMQHQQQQLEDSPSKLIGQFLDKQRTNTGGEIALDMDLEMEELRRINNNNNNINRSSFLSQLSQSRELRVSFDPSSVEKSASSESVRRRINISNNNRQQDSSEDQSSLLSPDNDDDDEDEEVVRCTSNTTFSRNHSNLSIPRSGLLTKIKTRSRLQDPPPEEIIELKSDRVQKSGPIRSGLLSKVIGGAAAGGGGVGTGGGGGIDEEDDSLLFDDLPEEYMKNNLSLLTLVQWITLIVIITALVCSLSIHDLKKKNLWQLKLWKWEVMILVLICGRLVSGWGILLIVFFIERNFLLRKRVLYFVYGLRKPVQNCLWLALVLIAWGILFDKQVKREAQSHYLKYITKVLICLLIGTLLWLVKTLMVKVMASSFHVSTYFDRIQESLFYQYVIETLSGPSLREIKRNDAEMERTATEVYKLQNAAAVLPPDVREATFSGGVNKTSGRVTGKSMRQLKSIKLSRAMSSKKVDKGVVDNGISIDHLHKMNHKNISAWNMKRLVNMVRHGSLSTLDEKIWHGAAHVNNEDDSAKQIRSEYEAKAAAKKIFLNVARRGSKYIYFDDLLRFMEEDEALTTMSLFEGAAEHRRISKSSLKNWVVNAFRERRALALTLNDTKTAVTKLHKIVDVIVAIIIVVISLQVLEIASPKFLLVASSQLLVVAFVFGNTCKTIFEDIIFLFIIHPFDVGDRCEIDGVQMVVEEMNVLTTVFLRYDNMKIIFPNSVLSQKPIYNYYRSPEMGDAVEFCVHIATPPEKIDLIRQRITCYIENKKEHWYPNPIVILKDVEDLNKLRIAVWLSHKMNYHDIRERWERRALFVEEMVKYFRELDMQYRLLPIGINVCSMPSMINSDRMPSTWNTTSTGE</sequence>
<organism evidence="14 15">
    <name type="scientific">Acer negundo</name>
    <name type="common">Box elder</name>
    <dbReference type="NCBI Taxonomy" id="4023"/>
    <lineage>
        <taxon>Eukaryota</taxon>
        <taxon>Viridiplantae</taxon>
        <taxon>Streptophyta</taxon>
        <taxon>Embryophyta</taxon>
        <taxon>Tracheophyta</taxon>
        <taxon>Spermatophyta</taxon>
        <taxon>Magnoliopsida</taxon>
        <taxon>eudicotyledons</taxon>
        <taxon>Gunneridae</taxon>
        <taxon>Pentapetalae</taxon>
        <taxon>rosids</taxon>
        <taxon>malvids</taxon>
        <taxon>Sapindales</taxon>
        <taxon>Sapindaceae</taxon>
        <taxon>Hippocastanoideae</taxon>
        <taxon>Acereae</taxon>
        <taxon>Acer</taxon>
    </lineage>
</organism>
<proteinExistence type="inferred from homology"/>
<gene>
    <name evidence="14" type="ORF">LWI28_000866</name>
</gene>
<keyword evidence="3" id="KW-0813">Transport</keyword>
<comment type="subcellular location">
    <subcellularLocation>
        <location evidence="1">Endomembrane system</location>
        <topology evidence="1">Multi-pass membrane protein</topology>
    </subcellularLocation>
    <subcellularLocation>
        <location evidence="9">Membrane</location>
    </subcellularLocation>
</comment>
<dbReference type="InterPro" id="IPR010920">
    <property type="entry name" value="LSM_dom_sf"/>
</dbReference>
<evidence type="ECO:0000256" key="7">
    <source>
        <dbReference type="ARBA" id="ARBA00023136"/>
    </source>
</evidence>
<dbReference type="FunFam" id="2.30.30.60:FF:000003">
    <property type="entry name" value="Predicted mechanosensitive ion channel"/>
    <property type="match status" value="1"/>
</dbReference>
<evidence type="ECO:0000256" key="2">
    <source>
        <dbReference type="ARBA" id="ARBA00008017"/>
    </source>
</evidence>
<evidence type="ECO:0000256" key="3">
    <source>
        <dbReference type="ARBA" id="ARBA00022448"/>
    </source>
</evidence>
<dbReference type="InterPro" id="IPR058650">
    <property type="entry name" value="Msy1/2-like"/>
</dbReference>
<dbReference type="GO" id="GO:0008381">
    <property type="term" value="F:mechanosensitive monoatomic ion channel activity"/>
    <property type="evidence" value="ECO:0007669"/>
    <property type="project" value="TreeGrafter"/>
</dbReference>
<keyword evidence="6" id="KW-0406">Ion transport</keyword>
<reference evidence="14" key="1">
    <citation type="journal article" date="2022" name="Plant J.">
        <title>Strategies of tolerance reflected in two North American maple genomes.</title>
        <authorList>
            <person name="McEvoy S.L."/>
            <person name="Sezen U.U."/>
            <person name="Trouern-Trend A."/>
            <person name="McMahon S.M."/>
            <person name="Schaberg P.G."/>
            <person name="Yang J."/>
            <person name="Wegrzyn J.L."/>
            <person name="Swenson N.G."/>
        </authorList>
    </citation>
    <scope>NUCLEOTIDE SEQUENCE</scope>
    <source>
        <strain evidence="14">91603</strain>
    </source>
</reference>
<keyword evidence="4 11" id="KW-0812">Transmembrane</keyword>
<dbReference type="AlphaFoldDB" id="A0AAD5IX29"/>
<feature type="compositionally biased region" description="Polar residues" evidence="10">
    <location>
        <begin position="223"/>
        <end position="235"/>
    </location>
</feature>
<dbReference type="SUPFAM" id="SSF50182">
    <property type="entry name" value="Sm-like ribonucleoproteins"/>
    <property type="match status" value="1"/>
</dbReference>
<feature type="region of interest" description="Disordered" evidence="10">
    <location>
        <begin position="164"/>
        <end position="235"/>
    </location>
</feature>
<evidence type="ECO:0000259" key="12">
    <source>
        <dbReference type="Pfam" id="PF00924"/>
    </source>
</evidence>
<evidence type="ECO:0000256" key="8">
    <source>
        <dbReference type="ARBA" id="ARBA00023303"/>
    </source>
</evidence>
<keyword evidence="7 9" id="KW-0472">Membrane</keyword>
<dbReference type="EMBL" id="JAJSOW010000101">
    <property type="protein sequence ID" value="KAI9180073.1"/>
    <property type="molecule type" value="Genomic_DNA"/>
</dbReference>
<dbReference type="PANTHER" id="PTHR31618">
    <property type="entry name" value="MECHANOSENSITIVE ION CHANNEL PROTEIN 5"/>
    <property type="match status" value="1"/>
</dbReference>
<feature type="transmembrane region" description="Helical" evidence="11">
    <location>
        <begin position="367"/>
        <end position="388"/>
    </location>
</feature>
<dbReference type="Gene3D" id="2.30.30.60">
    <property type="match status" value="1"/>
</dbReference>
<feature type="domain" description="Mechanosensitive ion channel MscS" evidence="12">
    <location>
        <begin position="771"/>
        <end position="828"/>
    </location>
</feature>
<evidence type="ECO:0000256" key="5">
    <source>
        <dbReference type="ARBA" id="ARBA00022989"/>
    </source>
</evidence>
<feature type="compositionally biased region" description="Acidic residues" evidence="10">
    <location>
        <begin position="210"/>
        <end position="219"/>
    </location>
</feature>
<dbReference type="GO" id="GO:0006820">
    <property type="term" value="P:monoatomic anion transport"/>
    <property type="evidence" value="ECO:0007669"/>
    <property type="project" value="TreeGrafter"/>
</dbReference>
<dbReference type="Pfam" id="PF25886">
    <property type="entry name" value="Msy1"/>
    <property type="match status" value="1"/>
</dbReference>
<keyword evidence="5 11" id="KW-1133">Transmembrane helix</keyword>
<dbReference type="InterPro" id="IPR006685">
    <property type="entry name" value="MscS_channel_2nd"/>
</dbReference>
<keyword evidence="15" id="KW-1185">Reference proteome</keyword>
<feature type="compositionally biased region" description="Basic and acidic residues" evidence="10">
    <location>
        <begin position="55"/>
        <end position="68"/>
    </location>
</feature>
<dbReference type="InterPro" id="IPR023408">
    <property type="entry name" value="MscS_beta-dom_sf"/>
</dbReference>
<dbReference type="PANTHER" id="PTHR31618:SF1">
    <property type="entry name" value="EF-HAND DOMAIN-CONTAINING PROTEIN"/>
    <property type="match status" value="1"/>
</dbReference>
<reference evidence="14" key="2">
    <citation type="submission" date="2023-02" db="EMBL/GenBank/DDBJ databases">
        <authorList>
            <person name="Swenson N.G."/>
            <person name="Wegrzyn J.L."/>
            <person name="Mcevoy S.L."/>
        </authorList>
    </citation>
    <scope>NUCLEOTIDE SEQUENCE</scope>
    <source>
        <strain evidence="14">91603</strain>
        <tissue evidence="14">Leaf</tissue>
    </source>
</reference>
<feature type="compositionally biased region" description="Low complexity" evidence="10">
    <location>
        <begin position="74"/>
        <end position="86"/>
    </location>
</feature>
<evidence type="ECO:0000256" key="1">
    <source>
        <dbReference type="ARBA" id="ARBA00004127"/>
    </source>
</evidence>
<dbReference type="InterPro" id="IPR016688">
    <property type="entry name" value="MscS-like_plants/fungi"/>
</dbReference>
<dbReference type="PIRSF" id="PIRSF017209">
    <property type="entry name" value="Memb_At2g17000_prd"/>
    <property type="match status" value="1"/>
</dbReference>
<evidence type="ECO:0000256" key="4">
    <source>
        <dbReference type="ARBA" id="ARBA00022692"/>
    </source>
</evidence>
<protein>
    <recommendedName>
        <fullName evidence="9">Mechanosensitive ion channel protein</fullName>
    </recommendedName>
</protein>
<evidence type="ECO:0000256" key="6">
    <source>
        <dbReference type="ARBA" id="ARBA00023065"/>
    </source>
</evidence>
<dbReference type="GO" id="GO:0005886">
    <property type="term" value="C:plasma membrane"/>
    <property type="evidence" value="ECO:0007669"/>
    <property type="project" value="UniProtKB-UniRule"/>
</dbReference>
<evidence type="ECO:0000256" key="9">
    <source>
        <dbReference type="PIRNR" id="PIRNR017209"/>
    </source>
</evidence>
<dbReference type="Pfam" id="PF00924">
    <property type="entry name" value="MS_channel_2nd"/>
    <property type="match status" value="1"/>
</dbReference>
<feature type="transmembrane region" description="Helical" evidence="11">
    <location>
        <begin position="408"/>
        <end position="426"/>
    </location>
</feature>